<proteinExistence type="predicted"/>
<evidence type="ECO:0000313" key="2">
    <source>
        <dbReference type="Proteomes" id="UP001589870"/>
    </source>
</evidence>
<protein>
    <submittedName>
        <fullName evidence="1">DUF6247 family protein</fullName>
    </submittedName>
</protein>
<organism evidence="1 2">
    <name type="scientific">Sphaerimonospora cavernae</name>
    <dbReference type="NCBI Taxonomy" id="1740611"/>
    <lineage>
        <taxon>Bacteria</taxon>
        <taxon>Bacillati</taxon>
        <taxon>Actinomycetota</taxon>
        <taxon>Actinomycetes</taxon>
        <taxon>Streptosporangiales</taxon>
        <taxon>Streptosporangiaceae</taxon>
        <taxon>Sphaerimonospora</taxon>
    </lineage>
</organism>
<dbReference type="InterPro" id="IPR046214">
    <property type="entry name" value="DUF6247"/>
</dbReference>
<dbReference type="EMBL" id="JBHMQT010000012">
    <property type="protein sequence ID" value="MFC0862270.1"/>
    <property type="molecule type" value="Genomic_DNA"/>
</dbReference>
<dbReference type="RefSeq" id="WP_394300484.1">
    <property type="nucleotide sequence ID" value="NZ_JBHMQT010000012.1"/>
</dbReference>
<comment type="caution">
    <text evidence="1">The sequence shown here is derived from an EMBL/GenBank/DDBJ whole genome shotgun (WGS) entry which is preliminary data.</text>
</comment>
<sequence>MKAQPVEPTPWHDPDDILRRLPDKYRPTFLAEYREAMVAAAHETWRFKHLEEVLKIWHLRAIAYAKPGFERARAEAKHGINCAPADDVIPGWAKFVAAHTGGTTA</sequence>
<name>A0ABV6U345_9ACTN</name>
<evidence type="ECO:0000313" key="1">
    <source>
        <dbReference type="EMBL" id="MFC0862270.1"/>
    </source>
</evidence>
<accession>A0ABV6U345</accession>
<reference evidence="1 2" key="1">
    <citation type="submission" date="2024-09" db="EMBL/GenBank/DDBJ databases">
        <authorList>
            <person name="Sun Q."/>
            <person name="Mori K."/>
        </authorList>
    </citation>
    <scope>NUCLEOTIDE SEQUENCE [LARGE SCALE GENOMIC DNA]</scope>
    <source>
        <strain evidence="1 2">TBRC 1851</strain>
    </source>
</reference>
<dbReference type="Proteomes" id="UP001589870">
    <property type="component" value="Unassembled WGS sequence"/>
</dbReference>
<keyword evidence="2" id="KW-1185">Reference proteome</keyword>
<dbReference type="Pfam" id="PF19760">
    <property type="entry name" value="DUF6247"/>
    <property type="match status" value="1"/>
</dbReference>
<gene>
    <name evidence="1" type="ORF">ACFHYQ_08175</name>
</gene>